<dbReference type="AlphaFoldDB" id="A0A9P4UL86"/>
<dbReference type="Proteomes" id="UP000799441">
    <property type="component" value="Unassembled WGS sequence"/>
</dbReference>
<organism evidence="2 3">
    <name type="scientific">Polychaeton citri CBS 116435</name>
    <dbReference type="NCBI Taxonomy" id="1314669"/>
    <lineage>
        <taxon>Eukaryota</taxon>
        <taxon>Fungi</taxon>
        <taxon>Dikarya</taxon>
        <taxon>Ascomycota</taxon>
        <taxon>Pezizomycotina</taxon>
        <taxon>Dothideomycetes</taxon>
        <taxon>Dothideomycetidae</taxon>
        <taxon>Capnodiales</taxon>
        <taxon>Capnodiaceae</taxon>
        <taxon>Polychaeton</taxon>
    </lineage>
</organism>
<dbReference type="OrthoDB" id="5578329at2759"/>
<dbReference type="Pfam" id="PF05032">
    <property type="entry name" value="Spo12"/>
    <property type="match status" value="1"/>
</dbReference>
<evidence type="ECO:0000313" key="3">
    <source>
        <dbReference type="Proteomes" id="UP000799441"/>
    </source>
</evidence>
<dbReference type="EMBL" id="MU003806">
    <property type="protein sequence ID" value="KAF2719877.1"/>
    <property type="molecule type" value="Genomic_DNA"/>
</dbReference>
<name>A0A9P4UL86_9PEZI</name>
<evidence type="ECO:0000256" key="1">
    <source>
        <dbReference type="SAM" id="MobiDB-lite"/>
    </source>
</evidence>
<reference evidence="2" key="1">
    <citation type="journal article" date="2020" name="Stud. Mycol.">
        <title>101 Dothideomycetes genomes: a test case for predicting lifestyles and emergence of pathogens.</title>
        <authorList>
            <person name="Haridas S."/>
            <person name="Albert R."/>
            <person name="Binder M."/>
            <person name="Bloem J."/>
            <person name="Labutti K."/>
            <person name="Salamov A."/>
            <person name="Andreopoulos B."/>
            <person name="Baker S."/>
            <person name="Barry K."/>
            <person name="Bills G."/>
            <person name="Bluhm B."/>
            <person name="Cannon C."/>
            <person name="Castanera R."/>
            <person name="Culley D."/>
            <person name="Daum C."/>
            <person name="Ezra D."/>
            <person name="Gonzalez J."/>
            <person name="Henrissat B."/>
            <person name="Kuo A."/>
            <person name="Liang C."/>
            <person name="Lipzen A."/>
            <person name="Lutzoni F."/>
            <person name="Magnuson J."/>
            <person name="Mondo S."/>
            <person name="Nolan M."/>
            <person name="Ohm R."/>
            <person name="Pangilinan J."/>
            <person name="Park H.-J."/>
            <person name="Ramirez L."/>
            <person name="Alfaro M."/>
            <person name="Sun H."/>
            <person name="Tritt A."/>
            <person name="Yoshinaga Y."/>
            <person name="Zwiers L.-H."/>
            <person name="Turgeon B."/>
            <person name="Goodwin S."/>
            <person name="Spatafora J."/>
            <person name="Crous P."/>
            <person name="Grigoriev I."/>
        </authorList>
    </citation>
    <scope>NUCLEOTIDE SEQUENCE</scope>
    <source>
        <strain evidence="2">CBS 116435</strain>
    </source>
</reference>
<dbReference type="InterPro" id="IPR007727">
    <property type="entry name" value="Spo12"/>
</dbReference>
<feature type="compositionally biased region" description="Polar residues" evidence="1">
    <location>
        <begin position="81"/>
        <end position="98"/>
    </location>
</feature>
<feature type="compositionally biased region" description="Polar residues" evidence="1">
    <location>
        <begin position="55"/>
        <end position="65"/>
    </location>
</feature>
<accession>A0A9P4UL86</accession>
<feature type="compositionally biased region" description="Polar residues" evidence="1">
    <location>
        <begin position="14"/>
        <end position="23"/>
    </location>
</feature>
<proteinExistence type="predicted"/>
<gene>
    <name evidence="2" type="ORF">K431DRAFT_313826</name>
</gene>
<feature type="region of interest" description="Disordered" evidence="1">
    <location>
        <begin position="1"/>
        <end position="27"/>
    </location>
</feature>
<keyword evidence="3" id="KW-1185">Reference proteome</keyword>
<comment type="caution">
    <text evidence="2">The sequence shown here is derived from an EMBL/GenBank/DDBJ whole genome shotgun (WGS) entry which is preliminary data.</text>
</comment>
<protein>
    <submittedName>
        <fullName evidence="2">Uncharacterized protein</fullName>
    </submittedName>
</protein>
<sequence>MSAQSPLQDRDTNQKAPTQMKGTQQERKIMEQKIAENNKNGEVYISPSDAILSPASQKLSSFKQRQMNKKGGPNPVARSLFSKSLKNNENNRQNTDGL</sequence>
<evidence type="ECO:0000313" key="2">
    <source>
        <dbReference type="EMBL" id="KAF2719877.1"/>
    </source>
</evidence>
<feature type="region of interest" description="Disordered" evidence="1">
    <location>
        <begin position="55"/>
        <end position="98"/>
    </location>
</feature>